<dbReference type="Gene3D" id="1.10.10.60">
    <property type="entry name" value="Homeodomain-like"/>
    <property type="match status" value="2"/>
</dbReference>
<dbReference type="InterPro" id="IPR018060">
    <property type="entry name" value="HTH_AraC"/>
</dbReference>
<sequence length="298" mass="35499">MFKIKTNILPKTINMGFINYVTPWSHFERVSDEYIMYIIKTGDLYLTVDKKNYHLKENDAIFIEKGLFHTGYKKAPCSYYYIHFEHANIANVNISNGRINDLMKDIRKRWISSSIWSTYEDEDSNIYIPTLCNIGNLCNDIFNLLDKALDIIFSKTEYYKLQISCIFNEILILYAKAYINSCIEDNENKNTYHTISNLIFFLNKNYPKNITIEIVEEITHFNYDYMNRLFKKNTNYTIMEYLTKIRIDTAKSLVASTSMKYYEIGQYVGYNNQYYFSRIFKKITGMTISKYAKTHRYL</sequence>
<name>A0A8J8MBZ2_9FIRM</name>
<dbReference type="GO" id="GO:0003700">
    <property type="term" value="F:DNA-binding transcription factor activity"/>
    <property type="evidence" value="ECO:0007669"/>
    <property type="project" value="InterPro"/>
</dbReference>
<evidence type="ECO:0000313" key="6">
    <source>
        <dbReference type="Proteomes" id="UP000677305"/>
    </source>
</evidence>
<dbReference type="SUPFAM" id="SSF51215">
    <property type="entry name" value="Regulatory protein AraC"/>
    <property type="match status" value="1"/>
</dbReference>
<accession>A0A8J8MBZ2</accession>
<dbReference type="SMART" id="SM00342">
    <property type="entry name" value="HTH_ARAC"/>
    <property type="match status" value="1"/>
</dbReference>
<dbReference type="RefSeq" id="WP_212690134.1">
    <property type="nucleotide sequence ID" value="NZ_CP058561.1"/>
</dbReference>
<evidence type="ECO:0000256" key="1">
    <source>
        <dbReference type="ARBA" id="ARBA00023015"/>
    </source>
</evidence>
<feature type="domain" description="HTH araC/xylS-type" evidence="4">
    <location>
        <begin position="196"/>
        <end position="294"/>
    </location>
</feature>
<dbReference type="KEGG" id="vgu:HYG85_13580"/>
<dbReference type="AlphaFoldDB" id="A0A8J8MBZ2"/>
<gene>
    <name evidence="5" type="ORF">HYG85_13580</name>
</gene>
<evidence type="ECO:0000259" key="4">
    <source>
        <dbReference type="PROSITE" id="PS01124"/>
    </source>
</evidence>
<dbReference type="Pfam" id="PF12833">
    <property type="entry name" value="HTH_18"/>
    <property type="match status" value="1"/>
</dbReference>
<reference evidence="5 6" key="1">
    <citation type="submission" date="2020-07" db="EMBL/GenBank/DDBJ databases">
        <title>Vallitalea guaymasensis genome.</title>
        <authorList>
            <person name="Postec A."/>
        </authorList>
    </citation>
    <scope>NUCLEOTIDE SEQUENCE [LARGE SCALE GENOMIC DNA]</scope>
    <source>
        <strain evidence="5 6">Ra1766G1</strain>
    </source>
</reference>
<dbReference type="SUPFAM" id="SSF46689">
    <property type="entry name" value="Homeodomain-like"/>
    <property type="match status" value="1"/>
</dbReference>
<dbReference type="Pfam" id="PF02311">
    <property type="entry name" value="AraC_binding"/>
    <property type="match status" value="1"/>
</dbReference>
<protein>
    <submittedName>
        <fullName evidence="5">Helix-turn-helix transcriptional regulator</fullName>
    </submittedName>
</protein>
<organism evidence="5 6">
    <name type="scientific">Vallitalea guaymasensis</name>
    <dbReference type="NCBI Taxonomy" id="1185412"/>
    <lineage>
        <taxon>Bacteria</taxon>
        <taxon>Bacillati</taxon>
        <taxon>Bacillota</taxon>
        <taxon>Clostridia</taxon>
        <taxon>Lachnospirales</taxon>
        <taxon>Vallitaleaceae</taxon>
        <taxon>Vallitalea</taxon>
    </lineage>
</organism>
<dbReference type="Proteomes" id="UP000677305">
    <property type="component" value="Chromosome"/>
</dbReference>
<proteinExistence type="predicted"/>
<keyword evidence="2" id="KW-0238">DNA-binding</keyword>
<keyword evidence="1" id="KW-0805">Transcription regulation</keyword>
<dbReference type="GO" id="GO:0043565">
    <property type="term" value="F:sequence-specific DNA binding"/>
    <property type="evidence" value="ECO:0007669"/>
    <property type="project" value="InterPro"/>
</dbReference>
<dbReference type="EMBL" id="CP058561">
    <property type="protein sequence ID" value="QUH29885.1"/>
    <property type="molecule type" value="Genomic_DNA"/>
</dbReference>
<keyword evidence="6" id="KW-1185">Reference proteome</keyword>
<dbReference type="PROSITE" id="PS01124">
    <property type="entry name" value="HTH_ARAC_FAMILY_2"/>
    <property type="match status" value="1"/>
</dbReference>
<evidence type="ECO:0000256" key="3">
    <source>
        <dbReference type="ARBA" id="ARBA00023163"/>
    </source>
</evidence>
<dbReference type="PANTHER" id="PTHR43280">
    <property type="entry name" value="ARAC-FAMILY TRANSCRIPTIONAL REGULATOR"/>
    <property type="match status" value="1"/>
</dbReference>
<evidence type="ECO:0000313" key="5">
    <source>
        <dbReference type="EMBL" id="QUH29885.1"/>
    </source>
</evidence>
<dbReference type="InterPro" id="IPR009057">
    <property type="entry name" value="Homeodomain-like_sf"/>
</dbReference>
<dbReference type="PANTHER" id="PTHR43280:SF28">
    <property type="entry name" value="HTH-TYPE TRANSCRIPTIONAL ACTIVATOR RHAS"/>
    <property type="match status" value="1"/>
</dbReference>
<dbReference type="InterPro" id="IPR037923">
    <property type="entry name" value="HTH-like"/>
</dbReference>
<keyword evidence="3" id="KW-0804">Transcription</keyword>
<evidence type="ECO:0000256" key="2">
    <source>
        <dbReference type="ARBA" id="ARBA00023125"/>
    </source>
</evidence>
<dbReference type="InterPro" id="IPR003313">
    <property type="entry name" value="AraC-bd"/>
</dbReference>